<evidence type="ECO:0000313" key="2">
    <source>
        <dbReference type="Proteomes" id="UP001265315"/>
    </source>
</evidence>
<comment type="caution">
    <text evidence="1">The sequence shown here is derived from an EMBL/GenBank/DDBJ whole genome shotgun (WGS) entry which is preliminary data.</text>
</comment>
<protein>
    <submittedName>
        <fullName evidence="1">Uncharacterized protein</fullName>
    </submittedName>
</protein>
<reference evidence="1" key="1">
    <citation type="submission" date="2023-07" db="EMBL/GenBank/DDBJ databases">
        <title>Sorghum-associated microbial communities from plants grown in Nebraska, USA.</title>
        <authorList>
            <person name="Schachtman D."/>
        </authorList>
    </citation>
    <scope>NUCLEOTIDE SEQUENCE</scope>
    <source>
        <strain evidence="1">1457</strain>
    </source>
</reference>
<evidence type="ECO:0000313" key="1">
    <source>
        <dbReference type="EMBL" id="MDR6705564.1"/>
    </source>
</evidence>
<name>A0AAW8M452_AGRTU</name>
<proteinExistence type="predicted"/>
<gene>
    <name evidence="1" type="ORF">J2W61_005439</name>
</gene>
<dbReference type="RefSeq" id="WP_209689741.1">
    <property type="nucleotide sequence ID" value="NZ_JAGIPM010000016.1"/>
</dbReference>
<dbReference type="Proteomes" id="UP001265315">
    <property type="component" value="Unassembled WGS sequence"/>
</dbReference>
<accession>A0AAW8M452</accession>
<sequence>MTDNSGAWEVLPREGIGPLRLGASKEVISKIEGFAEPELVQDESVAVSDFEKLLNSMGPEMGLDPEEFKEMIAAMQAEAAAEVRWVPKTKSLPVVFFHGDILIRIVLSAECRPKLEGRNIFEIPAKEFYELVIAKSQSVFRKRNEIVAPDISMRFTLPKKSDFEDGRPIELLVLEKNRTDELIVDGDLPLRISSRLD</sequence>
<organism evidence="1 2">
    <name type="scientific">Agrobacterium tumefaciens</name>
    <dbReference type="NCBI Taxonomy" id="358"/>
    <lineage>
        <taxon>Bacteria</taxon>
        <taxon>Pseudomonadati</taxon>
        <taxon>Pseudomonadota</taxon>
        <taxon>Alphaproteobacteria</taxon>
        <taxon>Hyphomicrobiales</taxon>
        <taxon>Rhizobiaceae</taxon>
        <taxon>Rhizobium/Agrobacterium group</taxon>
        <taxon>Agrobacterium</taxon>
        <taxon>Agrobacterium tumefaciens complex</taxon>
    </lineage>
</organism>
<dbReference type="EMBL" id="JAVDSW010000013">
    <property type="protein sequence ID" value="MDR6705564.1"/>
    <property type="molecule type" value="Genomic_DNA"/>
</dbReference>
<dbReference type="AlphaFoldDB" id="A0AAW8M452"/>